<dbReference type="InterPro" id="IPR036942">
    <property type="entry name" value="Beta-barrel_TonB_sf"/>
</dbReference>
<dbReference type="Gene3D" id="2.170.130.10">
    <property type="entry name" value="TonB-dependent receptor, plug domain"/>
    <property type="match status" value="1"/>
</dbReference>
<dbReference type="OrthoDB" id="5476657at2"/>
<keyword evidence="9" id="KW-0675">Receptor</keyword>
<dbReference type="Gene3D" id="2.40.170.20">
    <property type="entry name" value="TonB-dependent receptor, beta-barrel domain"/>
    <property type="match status" value="1"/>
</dbReference>
<keyword evidence="10" id="KW-1185">Reference proteome</keyword>
<dbReference type="eggNOG" id="COG1629">
    <property type="taxonomic scope" value="Bacteria"/>
</dbReference>
<dbReference type="eggNOG" id="COG4771">
    <property type="taxonomic scope" value="Bacteria"/>
</dbReference>
<name>F4QTE0_9CAUL</name>
<dbReference type="PANTHER" id="PTHR40980">
    <property type="entry name" value="PLUG DOMAIN-CONTAINING PROTEIN"/>
    <property type="match status" value="1"/>
</dbReference>
<dbReference type="InterPro" id="IPR037066">
    <property type="entry name" value="Plug_dom_sf"/>
</dbReference>
<comment type="similarity">
    <text evidence="4">Belongs to the TonB-dependent receptor family.</text>
</comment>
<gene>
    <name evidence="9" type="ORF">ABI_44370</name>
</gene>
<evidence type="ECO:0000259" key="8">
    <source>
        <dbReference type="Pfam" id="PF07715"/>
    </source>
</evidence>
<feature type="domain" description="TonB-dependent receptor-like beta-barrel" evidence="7">
    <location>
        <begin position="497"/>
        <end position="1102"/>
    </location>
</feature>
<sequence>MKSKRDESVQNQGVARRSRLSVALLGSTALAAALLSTAAFAQDAAPAAAEAAPPADDTVVVVTGIRGALQSASSIKRKASTFVDSITASDVSALPDLSVAEALQRVPGVTVTRFTLGGSPDFPSPEGRGNLIRGLGFVRSEFNGRDAFSANAGRALEWSSIPPQLVGGVDVYKNSSADLIEGGIGGTINLRTLEPFDRKGYFASVSADFNYGDLAKKWSPSYNAMIGNRWQTDIGEFGLMGSYSTSKLLSRIEGWQQPAPIPRVIGANGNSTGERLTHEPRTTTDPIAGAMLGFQMRTNDVDRNRDSFYIAGQWKNDNSRLTAKYIRVDNETQGVERTLESFPGGNNNQLYSFSNAVYDTSWSTPALNLCNDPNADATRGQDYCEKTFATTGGLMQSGLITKDEDSWFGAYGLHIDVLSIGKTEKSTTEDLSLNYKWRPTDRLYVELDAQQTKATASVDELWGGTTTFAMAQIAADLDNPRVRLTIDPRTRFSDAFNGNGGYVSTPITGTDDPSNTFWKFNSQGHQRGTGELTAFRADVQYDFEDNAWFKSVKFGVRTSERSQVNKQADLNWGGIGPRWGNVGLGTLAAMDSSLYEKMDFADFYRDSGVLQTDQGGQTKFAVISSELLLNPEKMLRFMQADSRLSNPDGTLKTNWTTQLDENYQPIFNPANVSTIVEKTDNVYLMANFGHDFDNGMSLDGNFGLRYTSTKLNSEGFLSYRSIDADPQTASTTANPRTPDAESRDSVQDFLPETTSFMCPGLSAALTPTEQAAPPNGGGWTPATARFRGCPEGQIGKSEAQSVNIDDEHWLPSFNVKWNLNEDMLIRFGASKNISRPNIQDMRAGQQMRAVTARLAFPVIPRCVPQAPATTCTEDPLFGVDRGASSFQLEQMRVTGGNPRLKPTTSINYDLSWEWYFQGGTVSTAFFKKELKNIIQSGDETLGSMTLDGKTVSVVYGGLVNQETADIQGVELAYQQFYDFLPGWMSHLGMQANFTYIDASAAPPPPFVDADGDGTPDSYATIYRFGVNNLLGQSKYILNVVGIYQDDKWEGRLAYNWRDENLTTYRDYITGGPIFNSAVGFLDGSIKYDVNQKLQVSLNASNLLDTKNKAEAQISADGQRVDRFSFLNDRRFVLSVRYQY</sequence>
<evidence type="ECO:0000259" key="7">
    <source>
        <dbReference type="Pfam" id="PF00593"/>
    </source>
</evidence>
<evidence type="ECO:0000256" key="5">
    <source>
        <dbReference type="SAM" id="MobiDB-lite"/>
    </source>
</evidence>
<dbReference type="EMBL" id="GL883080">
    <property type="protein sequence ID" value="EGF90010.1"/>
    <property type="molecule type" value="Genomic_DNA"/>
</dbReference>
<dbReference type="SUPFAM" id="SSF56935">
    <property type="entry name" value="Porins"/>
    <property type="match status" value="1"/>
</dbReference>
<evidence type="ECO:0000256" key="6">
    <source>
        <dbReference type="SAM" id="SignalP"/>
    </source>
</evidence>
<evidence type="ECO:0000256" key="2">
    <source>
        <dbReference type="ARBA" id="ARBA00023136"/>
    </source>
</evidence>
<dbReference type="AlphaFoldDB" id="F4QTE0"/>
<dbReference type="InterPro" id="IPR010104">
    <property type="entry name" value="TonB_rcpt_bac"/>
</dbReference>
<dbReference type="GO" id="GO:0009279">
    <property type="term" value="C:cell outer membrane"/>
    <property type="evidence" value="ECO:0007669"/>
    <property type="project" value="UniProtKB-SubCell"/>
</dbReference>
<feature type="domain" description="TonB-dependent receptor plug" evidence="8">
    <location>
        <begin position="76"/>
        <end position="187"/>
    </location>
</feature>
<keyword evidence="4" id="KW-0798">TonB box</keyword>
<keyword evidence="6" id="KW-0732">Signal</keyword>
<dbReference type="RefSeq" id="WP_006275210.1">
    <property type="nucleotide sequence ID" value="NZ_GL883080.1"/>
</dbReference>
<evidence type="ECO:0000256" key="3">
    <source>
        <dbReference type="ARBA" id="ARBA00023237"/>
    </source>
</evidence>
<dbReference type="HOGENOM" id="CLU_006935_2_0_5"/>
<feature type="signal peptide" evidence="6">
    <location>
        <begin position="1"/>
        <end position="41"/>
    </location>
</feature>
<proteinExistence type="inferred from homology"/>
<evidence type="ECO:0000256" key="1">
    <source>
        <dbReference type="ARBA" id="ARBA00004442"/>
    </source>
</evidence>
<feature type="chain" id="PRO_5003316866" evidence="6">
    <location>
        <begin position="42"/>
        <end position="1139"/>
    </location>
</feature>
<dbReference type="NCBIfam" id="TIGR01782">
    <property type="entry name" value="TonB-Xanth-Caul"/>
    <property type="match status" value="1"/>
</dbReference>
<dbReference type="STRING" id="715226.ABI_44370"/>
<accession>F4QTE0</accession>
<reference evidence="10" key="1">
    <citation type="submission" date="2011-03" db="EMBL/GenBank/DDBJ databases">
        <title>Draft genome sequence of Brevundimonas diminuta.</title>
        <authorList>
            <person name="Brown P.J.B."/>
            <person name="Buechlein A."/>
            <person name="Hemmerich C."/>
            <person name="Brun Y.V."/>
        </authorList>
    </citation>
    <scope>NUCLEOTIDE SEQUENCE [LARGE SCALE GENOMIC DNA]</scope>
    <source>
        <strain evidence="10">C19</strain>
    </source>
</reference>
<dbReference type="Pfam" id="PF07715">
    <property type="entry name" value="Plug"/>
    <property type="match status" value="1"/>
</dbReference>
<dbReference type="Proteomes" id="UP000006512">
    <property type="component" value="Unassembled WGS sequence"/>
</dbReference>
<dbReference type="Pfam" id="PF00593">
    <property type="entry name" value="TonB_dep_Rec_b-barrel"/>
    <property type="match status" value="1"/>
</dbReference>
<evidence type="ECO:0000313" key="9">
    <source>
        <dbReference type="EMBL" id="EGF90010.1"/>
    </source>
</evidence>
<evidence type="ECO:0000256" key="4">
    <source>
        <dbReference type="RuleBase" id="RU003357"/>
    </source>
</evidence>
<comment type="subcellular location">
    <subcellularLocation>
        <location evidence="1 4">Cell outer membrane</location>
    </subcellularLocation>
</comment>
<organism evidence="9 10">
    <name type="scientific">Asticcacaulis biprosthecium C19</name>
    <dbReference type="NCBI Taxonomy" id="715226"/>
    <lineage>
        <taxon>Bacteria</taxon>
        <taxon>Pseudomonadati</taxon>
        <taxon>Pseudomonadota</taxon>
        <taxon>Alphaproteobacteria</taxon>
        <taxon>Caulobacterales</taxon>
        <taxon>Caulobacteraceae</taxon>
        <taxon>Asticcacaulis</taxon>
    </lineage>
</organism>
<evidence type="ECO:0000313" key="10">
    <source>
        <dbReference type="Proteomes" id="UP000006512"/>
    </source>
</evidence>
<keyword evidence="2 4" id="KW-0472">Membrane</keyword>
<dbReference type="PANTHER" id="PTHR40980:SF3">
    <property type="entry name" value="TONB-DEPENDENT RECEPTOR-LIKE BETA-BARREL DOMAIN-CONTAINING PROTEIN"/>
    <property type="match status" value="1"/>
</dbReference>
<feature type="region of interest" description="Disordered" evidence="5">
    <location>
        <begin position="722"/>
        <end position="744"/>
    </location>
</feature>
<feature type="region of interest" description="Disordered" evidence="5">
    <location>
        <begin position="261"/>
        <end position="284"/>
    </location>
</feature>
<dbReference type="InterPro" id="IPR012910">
    <property type="entry name" value="Plug_dom"/>
</dbReference>
<keyword evidence="3" id="KW-0998">Cell outer membrane</keyword>
<dbReference type="InterPro" id="IPR000531">
    <property type="entry name" value="Beta-barrel_TonB"/>
</dbReference>
<protein>
    <submittedName>
        <fullName evidence="9">TonB-dependent receptor family protein</fullName>
    </submittedName>
</protein>